<feature type="domain" description="Nephrocystin 3-like N-terminal" evidence="3">
    <location>
        <begin position="197"/>
        <end position="360"/>
    </location>
</feature>
<dbReference type="InterPro" id="IPR027417">
    <property type="entry name" value="P-loop_NTPase"/>
</dbReference>
<sequence length="1439" mass="161074">MGGLVSKRAVVLAKQMPIYEKIATRMKAIIFIATPHSGSDLAGTLDRLFRISSGLKPYLEDLGRNSDTVQSINAEFPTHSLGLLLHSFYETKPLSFGGLRDVMIVPKAEAVLNYPHEQSALLYGDHRSICKYADATDHNFIAVWQALAACVKDPKDQPVQRPPSLMSQSNEELSKFLNIWEPPVEDLYRVKSNRLAGTCTWLSDSLSYQEWLQCSSSELFWLRGPPGCGKSHASGLVLEELESVRKEYCYYFFNHGDRMKSTMEDFLLSMTWQMATLYPELQRDLLKICNKDPGVARSGDYRTLLRKFWEQGILRSNVAQETYWVIDAFDECRQGQELAKFLIRVQERSSGTIRMFITARNSCSDYRIPATKVVAFEIKTEHTQADIERYLDTDSFDAPGASLSERASLKDLILEKSNGCFLWVTLVLENLRKIVGTQARLRALEDLPPGMDQLYARAVSSISEEGKEISKTILTWATLAIRPLNTTEMKYIVECLAMDEVDEIETIVSRYCNDLLYIDQNQQIRLRHATARSFLLRQNIDTNLDEDFTINREDGHKILATACLKYLNGPEMKAKPKRKMVAATQQRSIFASYACLALHEHVNRSSALDNDILEGLATFLSTNILSWIEQLAERGNLDTVLRFAQVLKIFLRRKSRTDLLLSDNCVIIDTWSVDLVKLVSKFGRQLLVHPQSILHWIPPFCPPDTAPYAQFARGTGSTLTVLGLAARSWDDCLCTIVISEPKEVASGIIRRERLHAIATSDDNFYIGTSLGRIAVFNDKTCLEETVLDHQHPVVLLECAAHKPLMASASRKLIRILNTENWDQQWEITTRQNVLAMSFVDDDQLLLVALRNNTIMSLNLIDRTTELINWIDILEEPHHSWYRGTPAERAVFNRDRGLLALAYKNRHLLVYNYDLESYELFDHKDGLAVGIEQHLCVNISAMAFSNLPDSPLLVVSFSSSELVLYDIEQGTIQARVSPVWFSHLVSSPDGRTLAAARYDGTIELYDFETLHKLYRIRSEDGAVSALNFSADSTRFIVIRAGGRNCRIWDPAALYRRDVGLDSVRSPSLGSGSQDGLLEESDDSLSLISAIACDPVGVFFLVGRQDKSVSIYDARTGISAGLLFSHVASVKGLYLAAKGQLKLLVSTDTAGFLMIHKLLSNTNENWSVENVFTHRGLITGIQQFVCSEDLTRILIVSDDQASLYSVPDGKDLAARVDCTPHGRKSYVWTQHPLDSSLLMHVVAHQVRVYSWDSLQPITITSTGEDAIQLNLEDALESEIEHVAIYSATAVFTGPNTRLAISYSPSNYRNNGRGLQGSRIVSFPASALLPSTSGPSVTPLADNQSIYDTIDMIVGMYRERMVFLHVDGWICSVKAGALRNGPGPAGGKSEGVVHHFAPPLGWLRMSGQLLIRVSRLGDVLFVVKGEVAVVKRGLDRVADVTR</sequence>
<evidence type="ECO:0000259" key="3">
    <source>
        <dbReference type="Pfam" id="PF24883"/>
    </source>
</evidence>
<evidence type="ECO:0000313" key="4">
    <source>
        <dbReference type="EMBL" id="KAL1865693.1"/>
    </source>
</evidence>
<dbReference type="PANTHER" id="PTHR10039:SF16">
    <property type="entry name" value="GPI INOSITOL-DEACYLASE"/>
    <property type="match status" value="1"/>
</dbReference>
<accession>A0ABR3WQ98</accession>
<organism evidence="4 5">
    <name type="scientific">Diaporthe australafricana</name>
    <dbReference type="NCBI Taxonomy" id="127596"/>
    <lineage>
        <taxon>Eukaryota</taxon>
        <taxon>Fungi</taxon>
        <taxon>Dikarya</taxon>
        <taxon>Ascomycota</taxon>
        <taxon>Pezizomycotina</taxon>
        <taxon>Sordariomycetes</taxon>
        <taxon>Sordariomycetidae</taxon>
        <taxon>Diaporthales</taxon>
        <taxon>Diaporthaceae</taxon>
        <taxon>Diaporthe</taxon>
    </lineage>
</organism>
<evidence type="ECO:0000256" key="1">
    <source>
        <dbReference type="ARBA" id="ARBA00022737"/>
    </source>
</evidence>
<dbReference type="SUPFAM" id="SSF50998">
    <property type="entry name" value="Quinoprotein alcohol dehydrogenase-like"/>
    <property type="match status" value="1"/>
</dbReference>
<gene>
    <name evidence="4" type="ORF">Daus18300_007069</name>
</gene>
<dbReference type="Pfam" id="PF22939">
    <property type="entry name" value="WHD_GPIID"/>
    <property type="match status" value="1"/>
</dbReference>
<dbReference type="Gene3D" id="3.40.50.300">
    <property type="entry name" value="P-loop containing nucleotide triphosphate hydrolases"/>
    <property type="match status" value="1"/>
</dbReference>
<keyword evidence="5" id="KW-1185">Reference proteome</keyword>
<dbReference type="InterPro" id="IPR001680">
    <property type="entry name" value="WD40_rpt"/>
</dbReference>
<evidence type="ECO:0008006" key="6">
    <source>
        <dbReference type="Google" id="ProtNLM"/>
    </source>
</evidence>
<evidence type="ECO:0000313" key="5">
    <source>
        <dbReference type="Proteomes" id="UP001583177"/>
    </source>
</evidence>
<dbReference type="InterPro" id="IPR015943">
    <property type="entry name" value="WD40/YVTN_repeat-like_dom_sf"/>
</dbReference>
<comment type="caution">
    <text evidence="4">The sequence shown here is derived from an EMBL/GenBank/DDBJ whole genome shotgun (WGS) entry which is preliminary data.</text>
</comment>
<dbReference type="EMBL" id="JAWRVE010000060">
    <property type="protein sequence ID" value="KAL1865693.1"/>
    <property type="molecule type" value="Genomic_DNA"/>
</dbReference>
<proteinExistence type="predicted"/>
<dbReference type="InterPro" id="IPR011047">
    <property type="entry name" value="Quinoprotein_ADH-like_sf"/>
</dbReference>
<dbReference type="Pfam" id="PF00400">
    <property type="entry name" value="WD40"/>
    <property type="match status" value="1"/>
</dbReference>
<dbReference type="Gene3D" id="3.40.50.1820">
    <property type="entry name" value="alpha/beta hydrolase"/>
    <property type="match status" value="1"/>
</dbReference>
<dbReference type="Gene3D" id="2.130.10.10">
    <property type="entry name" value="YVTN repeat-like/Quinoprotein amine dehydrogenase"/>
    <property type="match status" value="3"/>
</dbReference>
<dbReference type="PANTHER" id="PTHR10039">
    <property type="entry name" value="AMELOGENIN"/>
    <property type="match status" value="1"/>
</dbReference>
<dbReference type="SMART" id="SM00320">
    <property type="entry name" value="WD40"/>
    <property type="match status" value="6"/>
</dbReference>
<dbReference type="Proteomes" id="UP001583177">
    <property type="component" value="Unassembled WGS sequence"/>
</dbReference>
<reference evidence="4 5" key="1">
    <citation type="journal article" date="2024" name="IMA Fungus">
        <title>IMA Genome - F19 : A genome assembly and annotation guide to empower mycologists, including annotated draft genome sequences of Ceratocystis pirilliformis, Diaporthe australafricana, Fusarium ophioides, Paecilomyces lecythidis, and Sporothrix stenoceras.</title>
        <authorList>
            <person name="Aylward J."/>
            <person name="Wilson A.M."/>
            <person name="Visagie C.M."/>
            <person name="Spraker J."/>
            <person name="Barnes I."/>
            <person name="Buitendag C."/>
            <person name="Ceriani C."/>
            <person name="Del Mar Angel L."/>
            <person name="du Plessis D."/>
            <person name="Fuchs T."/>
            <person name="Gasser K."/>
            <person name="Kramer D."/>
            <person name="Li W."/>
            <person name="Munsamy K."/>
            <person name="Piso A."/>
            <person name="Price J.L."/>
            <person name="Sonnekus B."/>
            <person name="Thomas C."/>
            <person name="van der Nest A."/>
            <person name="van Dijk A."/>
            <person name="van Heerden A."/>
            <person name="van Vuuren N."/>
            <person name="Yilmaz N."/>
            <person name="Duong T.A."/>
            <person name="van der Merwe N.A."/>
            <person name="Wingfield M.J."/>
            <person name="Wingfield B.D."/>
        </authorList>
    </citation>
    <scope>NUCLEOTIDE SEQUENCE [LARGE SCALE GENOMIC DNA]</scope>
    <source>
        <strain evidence="4 5">CMW 18300</strain>
    </source>
</reference>
<name>A0ABR3WQ98_9PEZI</name>
<feature type="domain" description="GPI inositol-deacylase winged helix" evidence="2">
    <location>
        <begin position="463"/>
        <end position="550"/>
    </location>
</feature>
<keyword evidence="1" id="KW-0677">Repeat</keyword>
<protein>
    <recommendedName>
        <fullName evidence="6">NACHT domain-containing protein</fullName>
    </recommendedName>
</protein>
<dbReference type="InterPro" id="IPR029058">
    <property type="entry name" value="AB_hydrolase_fold"/>
</dbReference>
<dbReference type="Pfam" id="PF24883">
    <property type="entry name" value="NPHP3_N"/>
    <property type="match status" value="1"/>
</dbReference>
<dbReference type="InterPro" id="IPR056884">
    <property type="entry name" value="NPHP3-like_N"/>
</dbReference>
<dbReference type="InterPro" id="IPR054471">
    <property type="entry name" value="GPIID_WHD"/>
</dbReference>
<evidence type="ECO:0000259" key="2">
    <source>
        <dbReference type="Pfam" id="PF22939"/>
    </source>
</evidence>